<evidence type="ECO:0000313" key="1">
    <source>
        <dbReference type="EMBL" id="MBW0468875.1"/>
    </source>
</evidence>
<accession>A0A9Q3BPN0</accession>
<evidence type="ECO:0000313" key="2">
    <source>
        <dbReference type="Proteomes" id="UP000765509"/>
    </source>
</evidence>
<dbReference type="AlphaFoldDB" id="A0A9Q3BPN0"/>
<dbReference type="EMBL" id="AVOT02002004">
    <property type="protein sequence ID" value="MBW0468875.1"/>
    <property type="molecule type" value="Genomic_DNA"/>
</dbReference>
<proteinExistence type="predicted"/>
<comment type="caution">
    <text evidence="1">The sequence shown here is derived from an EMBL/GenBank/DDBJ whole genome shotgun (WGS) entry which is preliminary data.</text>
</comment>
<keyword evidence="2" id="KW-1185">Reference proteome</keyword>
<organism evidence="1 2">
    <name type="scientific">Austropuccinia psidii MF-1</name>
    <dbReference type="NCBI Taxonomy" id="1389203"/>
    <lineage>
        <taxon>Eukaryota</taxon>
        <taxon>Fungi</taxon>
        <taxon>Dikarya</taxon>
        <taxon>Basidiomycota</taxon>
        <taxon>Pucciniomycotina</taxon>
        <taxon>Pucciniomycetes</taxon>
        <taxon>Pucciniales</taxon>
        <taxon>Sphaerophragmiaceae</taxon>
        <taxon>Austropuccinia</taxon>
    </lineage>
</organism>
<name>A0A9Q3BPN0_9BASI</name>
<protein>
    <submittedName>
        <fullName evidence="1">Uncharacterized protein</fullName>
    </submittedName>
</protein>
<gene>
    <name evidence="1" type="ORF">O181_008590</name>
</gene>
<sequence>MEGYGSSSLAPPTSQRAILMEHGKQEVQPSITLGKNWSKFPEYNSQKIPFKSLIIITKGWNPNRQLKLLEERETRIRESQATIQAIEEQLNQKEPTLIP</sequence>
<reference evidence="1" key="1">
    <citation type="submission" date="2021-03" db="EMBL/GenBank/DDBJ databases">
        <title>Draft genome sequence of rust myrtle Austropuccinia psidii MF-1, a brazilian biotype.</title>
        <authorList>
            <person name="Quecine M.C."/>
            <person name="Pachon D.M.R."/>
            <person name="Bonatelli M.L."/>
            <person name="Correr F.H."/>
            <person name="Franceschini L.M."/>
            <person name="Leite T.F."/>
            <person name="Margarido G.R.A."/>
            <person name="Almeida C.A."/>
            <person name="Ferrarezi J.A."/>
            <person name="Labate C.A."/>
        </authorList>
    </citation>
    <scope>NUCLEOTIDE SEQUENCE</scope>
    <source>
        <strain evidence="1">MF-1</strain>
    </source>
</reference>
<dbReference type="Proteomes" id="UP000765509">
    <property type="component" value="Unassembled WGS sequence"/>
</dbReference>